<sequence length="194" mass="21552">MKLRLRPLSKSKGFSHSRALGSRPREWLRNLNNSGSKTANISSAFVNFHANSPNDALKGWRLRSHRAFTGALRRPVLGTSSALWVCPRAAYQRPPLDARRSLSQHSACVVAEASAASVAQRALEHRPRAPLEPILRPAAAQACHADGASDLSMNSARNKEGARHRLHTMRDKPRRERYITAKNRYVKSGYHCAS</sequence>
<dbReference type="EMBL" id="BPQB01000029">
    <property type="protein sequence ID" value="GJE92897.1"/>
    <property type="molecule type" value="Genomic_DNA"/>
</dbReference>
<evidence type="ECO:0000256" key="1">
    <source>
        <dbReference type="SAM" id="MobiDB-lite"/>
    </source>
</evidence>
<keyword evidence="3" id="KW-1185">Reference proteome</keyword>
<feature type="region of interest" description="Disordered" evidence="1">
    <location>
        <begin position="1"/>
        <end position="20"/>
    </location>
</feature>
<name>A0A9P3GDT7_9APHY</name>
<gene>
    <name evidence="2" type="ORF">PsYK624_090550</name>
</gene>
<reference evidence="2 3" key="1">
    <citation type="submission" date="2021-08" db="EMBL/GenBank/DDBJ databases">
        <title>Draft Genome Sequence of Phanerochaete sordida strain YK-624.</title>
        <authorList>
            <person name="Mori T."/>
            <person name="Dohra H."/>
            <person name="Suzuki T."/>
            <person name="Kawagishi H."/>
            <person name="Hirai H."/>
        </authorList>
    </citation>
    <scope>NUCLEOTIDE SEQUENCE [LARGE SCALE GENOMIC DNA]</scope>
    <source>
        <strain evidence="2 3">YK-624</strain>
    </source>
</reference>
<comment type="caution">
    <text evidence="2">The sequence shown here is derived from an EMBL/GenBank/DDBJ whole genome shotgun (WGS) entry which is preliminary data.</text>
</comment>
<dbReference type="AlphaFoldDB" id="A0A9P3GDT7"/>
<protein>
    <submittedName>
        <fullName evidence="2">Uncharacterized protein</fullName>
    </submittedName>
</protein>
<accession>A0A9P3GDT7</accession>
<evidence type="ECO:0000313" key="3">
    <source>
        <dbReference type="Proteomes" id="UP000703269"/>
    </source>
</evidence>
<dbReference type="Proteomes" id="UP000703269">
    <property type="component" value="Unassembled WGS sequence"/>
</dbReference>
<organism evidence="2 3">
    <name type="scientific">Phanerochaete sordida</name>
    <dbReference type="NCBI Taxonomy" id="48140"/>
    <lineage>
        <taxon>Eukaryota</taxon>
        <taxon>Fungi</taxon>
        <taxon>Dikarya</taxon>
        <taxon>Basidiomycota</taxon>
        <taxon>Agaricomycotina</taxon>
        <taxon>Agaricomycetes</taxon>
        <taxon>Polyporales</taxon>
        <taxon>Phanerochaetaceae</taxon>
        <taxon>Phanerochaete</taxon>
    </lineage>
</organism>
<evidence type="ECO:0000313" key="2">
    <source>
        <dbReference type="EMBL" id="GJE92897.1"/>
    </source>
</evidence>
<feature type="region of interest" description="Disordered" evidence="1">
    <location>
        <begin position="147"/>
        <end position="173"/>
    </location>
</feature>
<proteinExistence type="predicted"/>
<feature type="compositionally biased region" description="Basic residues" evidence="1">
    <location>
        <begin position="1"/>
        <end position="15"/>
    </location>
</feature>
<feature type="compositionally biased region" description="Basic and acidic residues" evidence="1">
    <location>
        <begin position="157"/>
        <end position="173"/>
    </location>
</feature>